<keyword evidence="2" id="KW-1185">Reference proteome</keyword>
<dbReference type="EMBL" id="JTDY01003379">
    <property type="protein sequence ID" value="KOB69647.1"/>
    <property type="molecule type" value="Genomic_DNA"/>
</dbReference>
<reference evidence="1 2" key="1">
    <citation type="journal article" date="2015" name="Genome Biol. Evol.">
        <title>The genome of winter moth (Operophtera brumata) provides a genomic perspective on sexual dimorphism and phenology.</title>
        <authorList>
            <person name="Derks M.F."/>
            <person name="Smit S."/>
            <person name="Salis L."/>
            <person name="Schijlen E."/>
            <person name="Bossers A."/>
            <person name="Mateman C."/>
            <person name="Pijl A.S."/>
            <person name="de Ridder D."/>
            <person name="Groenen M.A."/>
            <person name="Visser M.E."/>
            <person name="Megens H.J."/>
        </authorList>
    </citation>
    <scope>NUCLEOTIDE SEQUENCE [LARGE SCALE GENOMIC DNA]</scope>
    <source>
        <strain evidence="1">WM2013NL</strain>
        <tissue evidence="1">Head and thorax</tissue>
    </source>
</reference>
<name>A0A0L7L2I1_OPEBR</name>
<dbReference type="PANTHER" id="PTHR14205">
    <property type="entry name" value="WD-REPEAT PROTEIN"/>
    <property type="match status" value="1"/>
</dbReference>
<dbReference type="STRING" id="104452.A0A0L7L2I1"/>
<sequence length="124" mass="13559">TRALSPQYGESDAIRFLIGTQSLKPMSNQVHVVELEEDTGALHTKVIPKDMDDLSASQSRVVSENGLQVYDISTGAPVAGAAPEGRARLKQFHIASAGDDAALNIWDYRNGKEPIFSRTDHSHW</sequence>
<dbReference type="Proteomes" id="UP000037510">
    <property type="component" value="Unassembled WGS sequence"/>
</dbReference>
<evidence type="ECO:0000313" key="2">
    <source>
        <dbReference type="Proteomes" id="UP000037510"/>
    </source>
</evidence>
<dbReference type="GO" id="GO:0016567">
    <property type="term" value="P:protein ubiquitination"/>
    <property type="evidence" value="ECO:0007669"/>
    <property type="project" value="TreeGrafter"/>
</dbReference>
<protein>
    <submittedName>
        <fullName evidence="1">Protein TSSC1</fullName>
    </submittedName>
</protein>
<accession>A0A0L7L2I1</accession>
<feature type="non-terminal residue" evidence="1">
    <location>
        <position position="1"/>
    </location>
</feature>
<proteinExistence type="predicted"/>
<organism evidence="1 2">
    <name type="scientific">Operophtera brumata</name>
    <name type="common">Winter moth</name>
    <name type="synonym">Phalaena brumata</name>
    <dbReference type="NCBI Taxonomy" id="104452"/>
    <lineage>
        <taxon>Eukaryota</taxon>
        <taxon>Metazoa</taxon>
        <taxon>Ecdysozoa</taxon>
        <taxon>Arthropoda</taxon>
        <taxon>Hexapoda</taxon>
        <taxon>Insecta</taxon>
        <taxon>Pterygota</taxon>
        <taxon>Neoptera</taxon>
        <taxon>Endopterygota</taxon>
        <taxon>Lepidoptera</taxon>
        <taxon>Glossata</taxon>
        <taxon>Ditrysia</taxon>
        <taxon>Geometroidea</taxon>
        <taxon>Geometridae</taxon>
        <taxon>Larentiinae</taxon>
        <taxon>Operophtera</taxon>
    </lineage>
</organism>
<dbReference type="PANTHER" id="PTHR14205:SF15">
    <property type="entry name" value="EARP AND GARP COMPLEX-INTERACTING PROTEIN 1"/>
    <property type="match status" value="1"/>
</dbReference>
<gene>
    <name evidence="1" type="ORF">OBRU01_16331</name>
</gene>
<evidence type="ECO:0000313" key="1">
    <source>
        <dbReference type="EMBL" id="KOB69647.1"/>
    </source>
</evidence>
<dbReference type="InterPro" id="IPR040323">
    <property type="entry name" value="EIPR1"/>
</dbReference>
<comment type="caution">
    <text evidence="1">The sequence shown here is derived from an EMBL/GenBank/DDBJ whole genome shotgun (WGS) entry which is preliminary data.</text>
</comment>
<dbReference type="AlphaFoldDB" id="A0A0L7L2I1"/>